<accession>A0A1H2BMS8</accession>
<evidence type="ECO:0000259" key="1">
    <source>
        <dbReference type="Pfam" id="PF08241"/>
    </source>
</evidence>
<dbReference type="CDD" id="cd02440">
    <property type="entry name" value="AdoMet_MTases"/>
    <property type="match status" value="1"/>
</dbReference>
<protein>
    <submittedName>
        <fullName evidence="2">Methyltransferase domain-containing protein</fullName>
    </submittedName>
</protein>
<dbReference type="InterPro" id="IPR013216">
    <property type="entry name" value="Methyltransf_11"/>
</dbReference>
<feature type="domain" description="Methyltransferase type 11" evidence="1">
    <location>
        <begin position="54"/>
        <end position="150"/>
    </location>
</feature>
<dbReference type="Gene3D" id="3.40.50.150">
    <property type="entry name" value="Vaccinia Virus protein VP39"/>
    <property type="match status" value="1"/>
</dbReference>
<dbReference type="GO" id="GO:0032259">
    <property type="term" value="P:methylation"/>
    <property type="evidence" value="ECO:0007669"/>
    <property type="project" value="UniProtKB-KW"/>
</dbReference>
<keyword evidence="2" id="KW-0489">Methyltransferase</keyword>
<dbReference type="InterPro" id="IPR029063">
    <property type="entry name" value="SAM-dependent_MTases_sf"/>
</dbReference>
<dbReference type="EMBL" id="LT629750">
    <property type="protein sequence ID" value="SDT59640.1"/>
    <property type="molecule type" value="Genomic_DNA"/>
</dbReference>
<dbReference type="GO" id="GO:0008757">
    <property type="term" value="F:S-adenosylmethionine-dependent methyltransferase activity"/>
    <property type="evidence" value="ECO:0007669"/>
    <property type="project" value="InterPro"/>
</dbReference>
<dbReference type="Pfam" id="PF08241">
    <property type="entry name" value="Methyltransf_11"/>
    <property type="match status" value="1"/>
</dbReference>
<keyword evidence="2" id="KW-0808">Transferase</keyword>
<keyword evidence="3" id="KW-1185">Reference proteome</keyword>
<organism evidence="2 3">
    <name type="scientific">Bradyrhizobium canariense</name>
    <dbReference type="NCBI Taxonomy" id="255045"/>
    <lineage>
        <taxon>Bacteria</taxon>
        <taxon>Pseudomonadati</taxon>
        <taxon>Pseudomonadota</taxon>
        <taxon>Alphaproteobacteria</taxon>
        <taxon>Hyphomicrobiales</taxon>
        <taxon>Nitrobacteraceae</taxon>
        <taxon>Bradyrhizobium</taxon>
    </lineage>
</organism>
<dbReference type="AlphaFoldDB" id="A0A1H2BMS8"/>
<gene>
    <name evidence="2" type="ORF">SAMN05444158_7363</name>
</gene>
<evidence type="ECO:0000313" key="2">
    <source>
        <dbReference type="EMBL" id="SDT59640.1"/>
    </source>
</evidence>
<reference evidence="3" key="1">
    <citation type="submission" date="2016-10" db="EMBL/GenBank/DDBJ databases">
        <authorList>
            <person name="Varghese N."/>
            <person name="Submissions S."/>
        </authorList>
    </citation>
    <scope>NUCLEOTIDE SEQUENCE [LARGE SCALE GENOMIC DNA]</scope>
    <source>
        <strain evidence="3">GAS369</strain>
    </source>
</reference>
<proteinExistence type="predicted"/>
<name>A0A1H2BMS8_9BRAD</name>
<dbReference type="PANTHER" id="PTHR42912">
    <property type="entry name" value="METHYLTRANSFERASE"/>
    <property type="match status" value="1"/>
</dbReference>
<dbReference type="InterPro" id="IPR050508">
    <property type="entry name" value="Methyltransf_Superfamily"/>
</dbReference>
<dbReference type="Proteomes" id="UP000243904">
    <property type="component" value="Chromosome I"/>
</dbReference>
<dbReference type="RefSeq" id="WP_146690797.1">
    <property type="nucleotide sequence ID" value="NZ_LT629750.1"/>
</dbReference>
<dbReference type="SUPFAM" id="SSF53335">
    <property type="entry name" value="S-adenosyl-L-methionine-dependent methyltransferases"/>
    <property type="match status" value="1"/>
</dbReference>
<evidence type="ECO:0000313" key="3">
    <source>
        <dbReference type="Proteomes" id="UP000243904"/>
    </source>
</evidence>
<sequence length="251" mass="28160">MDRGQIDWDGAAGFGSSLRSAIDPNDVDGIKNRLIDQIHWQALRRQLPRSGRLLDVGCGVGRMAQRVCTRGLDYTGADISRKMIETAKAANEKTSAKFVHLAERPMPFDEAEFDLILTVMVYQYVVGGPDNASFVDELRRVIRRGGRLIMIEQGSLSGQRSGTVSRTTTPDDYVRALSPHFRVDQIKRIRSSEFSRATHRLFSVAKRSTIAKRIVVPIATAIEYHGTRWRGEAYFRSVPYFDILISATAVN</sequence>